<evidence type="ECO:0000256" key="9">
    <source>
        <dbReference type="RuleBase" id="RU363064"/>
    </source>
</evidence>
<dbReference type="AlphaFoldDB" id="A0A255I5U1"/>
<feature type="transmembrane region" description="Helical" evidence="9">
    <location>
        <begin position="248"/>
        <end position="272"/>
    </location>
</feature>
<dbReference type="EMBL" id="QICS01000003">
    <property type="protein sequence ID" value="PXV91500.1"/>
    <property type="molecule type" value="Genomic_DNA"/>
</dbReference>
<feature type="transmembrane region" description="Helical" evidence="9">
    <location>
        <begin position="435"/>
        <end position="455"/>
    </location>
</feature>
<dbReference type="OrthoDB" id="9804874at2"/>
<evidence type="ECO:0000313" key="13">
    <source>
        <dbReference type="Proteomes" id="UP000247523"/>
    </source>
</evidence>
<evidence type="ECO:0000256" key="3">
    <source>
        <dbReference type="ARBA" id="ARBA00022448"/>
    </source>
</evidence>
<keyword evidence="3 9" id="KW-0813">Transport</keyword>
<feature type="transmembrane region" description="Helical" evidence="9">
    <location>
        <begin position="106"/>
        <end position="123"/>
    </location>
</feature>
<evidence type="ECO:0000256" key="4">
    <source>
        <dbReference type="ARBA" id="ARBA00022475"/>
    </source>
</evidence>
<feature type="transmembrane region" description="Helical" evidence="9">
    <location>
        <begin position="156"/>
        <end position="178"/>
    </location>
</feature>
<dbReference type="Gene3D" id="1.20.1740.10">
    <property type="entry name" value="Amino acid/polyamine transporter I"/>
    <property type="match status" value="1"/>
</dbReference>
<evidence type="ECO:0000256" key="2">
    <source>
        <dbReference type="ARBA" id="ARBA00009261"/>
    </source>
</evidence>
<dbReference type="PANTHER" id="PTHR30330:SF3">
    <property type="entry name" value="TRANSCRIPTIONAL REGULATOR, LRP FAMILY"/>
    <property type="match status" value="1"/>
</dbReference>
<feature type="transmembrane region" description="Helical" evidence="9">
    <location>
        <begin position="316"/>
        <end position="337"/>
    </location>
</feature>
<feature type="transmembrane region" description="Helical" evidence="9">
    <location>
        <begin position="76"/>
        <end position="100"/>
    </location>
</feature>
<dbReference type="GO" id="GO:0005886">
    <property type="term" value="C:plasma membrane"/>
    <property type="evidence" value="ECO:0007669"/>
    <property type="project" value="UniProtKB-SubCell"/>
</dbReference>
<protein>
    <submittedName>
        <fullName evidence="10">AGCS family alanine or glycine:cation symporter</fullName>
    </submittedName>
    <submittedName>
        <fullName evidence="11">Alanine:cation symporter family protein</fullName>
    </submittedName>
</protein>
<accession>A0A255I5U1</accession>
<feature type="transmembrane region" description="Helical" evidence="9">
    <location>
        <begin position="222"/>
        <end position="242"/>
    </location>
</feature>
<evidence type="ECO:0000256" key="6">
    <source>
        <dbReference type="ARBA" id="ARBA00022847"/>
    </source>
</evidence>
<reference evidence="11 12" key="1">
    <citation type="journal article" date="2017" name="Genome Announc.">
        <title>Draft Genome Sequence of a Sporulating and Motile Strain of Lachnotalea glycerini Isolated from Water in Quebec City, Canada.</title>
        <authorList>
            <person name="Maheux A.F."/>
            <person name="Boudreau D.K."/>
            <person name="Berube E."/>
            <person name="Boissinot M."/>
            <person name="Raymond F."/>
            <person name="Brodeur S."/>
            <person name="Corbeil J."/>
            <person name="Isabel S."/>
            <person name="Omar R.F."/>
            <person name="Bergeron M.G."/>
        </authorList>
    </citation>
    <scope>NUCLEOTIDE SEQUENCE [LARGE SCALE GENOMIC DNA]</scope>
    <source>
        <strain evidence="11 12">CCRI-19302</strain>
    </source>
</reference>
<keyword evidence="7 9" id="KW-1133">Transmembrane helix</keyword>
<evidence type="ECO:0000313" key="11">
    <source>
        <dbReference type="EMBL" id="RDY29840.1"/>
    </source>
</evidence>
<evidence type="ECO:0000256" key="8">
    <source>
        <dbReference type="ARBA" id="ARBA00023136"/>
    </source>
</evidence>
<dbReference type="InterPro" id="IPR001463">
    <property type="entry name" value="Na/Ala_symport"/>
</dbReference>
<comment type="caution">
    <text evidence="10">The sequence shown here is derived from an EMBL/GenBank/DDBJ whole genome shotgun (WGS) entry which is preliminary data.</text>
</comment>
<dbReference type="EMBL" id="NOKA02000061">
    <property type="protein sequence ID" value="RDY29840.1"/>
    <property type="molecule type" value="Genomic_DNA"/>
</dbReference>
<gene>
    <name evidence="10" type="ORF">C8E03_10357</name>
    <name evidence="11" type="ORF">CG710_017770</name>
</gene>
<evidence type="ECO:0000313" key="12">
    <source>
        <dbReference type="Proteomes" id="UP000216411"/>
    </source>
</evidence>
<keyword evidence="5 9" id="KW-0812">Transmembrane</keyword>
<dbReference type="NCBIfam" id="TIGR00835">
    <property type="entry name" value="agcS"/>
    <property type="match status" value="1"/>
</dbReference>
<sequence length="473" mass="51140">MEHFISNIDSINQILNNFIWGPIMLAFFLGIGLMFTLRTKFFQLTHYKMWLGNTILACLSKKGVRKTKEKHSISQFQSLCTALAGTIGTGNIAGVATAIAAGGPGAIFWMWLSAFFGMMTNFAEKSLGIKYRYKNDKGFWIGGAMVYIEKGLGVKWLAVLFSVFCAFASFGIGNMAQIQSISSSLHNSFQIPPLLTGVVVASCVAMVIMGGIKRISSVTEKFVPFMALLYIAGGLVVILANIEAVPAAFASIFGEAFRFKAAGGGIAGYGIAVAMKKGISRGVFSNEAGLGSSVMVHSASDVKEPVIQGMWGMFEVFADTLVVCTITALTILTSGIYDMNTYISNTAGNIPNLDGAPLTAESFASVIPYGSQFVALSILFFAFSTLLGWSYYGERAVEYLFGLKAIVPYKICYVFVIVIGSVSSVRLAWEISDTLNGFMAIPNLIALTLLSGEVMQMLKDYLARYVTKKRSFL</sequence>
<dbReference type="FunFam" id="1.20.1740.10:FF:000004">
    <property type="entry name" value="Sodium:alanine symporter family protein"/>
    <property type="match status" value="1"/>
</dbReference>
<name>A0A255I5U1_9FIRM</name>
<feature type="transmembrane region" description="Helical" evidence="9">
    <location>
        <begin position="373"/>
        <end position="391"/>
    </location>
</feature>
<keyword evidence="8 9" id="KW-0472">Membrane</keyword>
<reference evidence="10 13" key="2">
    <citation type="submission" date="2018-05" db="EMBL/GenBank/DDBJ databases">
        <title>Genomic Encyclopedia of Type Strains, Phase IV (KMG-IV): sequencing the most valuable type-strain genomes for metagenomic binning, comparative biology and taxonomic classification.</title>
        <authorList>
            <person name="Goeker M."/>
        </authorList>
    </citation>
    <scope>NUCLEOTIDE SEQUENCE [LARGE SCALE GENOMIC DNA]</scope>
    <source>
        <strain evidence="10 13">DSM 28816</strain>
    </source>
</reference>
<organism evidence="10 13">
    <name type="scientific">Lachnotalea glycerini</name>
    <dbReference type="NCBI Taxonomy" id="1763509"/>
    <lineage>
        <taxon>Bacteria</taxon>
        <taxon>Bacillati</taxon>
        <taxon>Bacillota</taxon>
        <taxon>Clostridia</taxon>
        <taxon>Lachnospirales</taxon>
        <taxon>Lachnospiraceae</taxon>
        <taxon>Lachnotalea</taxon>
    </lineage>
</organism>
<dbReference type="Proteomes" id="UP000216411">
    <property type="component" value="Unassembled WGS sequence"/>
</dbReference>
<keyword evidence="12" id="KW-1185">Reference proteome</keyword>
<reference evidence="11" key="3">
    <citation type="submission" date="2018-07" db="EMBL/GenBank/DDBJ databases">
        <authorList>
            <person name="Quirk P.G."/>
            <person name="Krulwich T.A."/>
        </authorList>
    </citation>
    <scope>NUCLEOTIDE SEQUENCE</scope>
    <source>
        <strain evidence="11">CCRI-19302</strain>
    </source>
</reference>
<dbReference type="Pfam" id="PF01235">
    <property type="entry name" value="Na_Ala_symp"/>
    <property type="match status" value="1"/>
</dbReference>
<feature type="transmembrane region" description="Helical" evidence="9">
    <location>
        <begin position="411"/>
        <end position="429"/>
    </location>
</feature>
<proteinExistence type="inferred from homology"/>
<comment type="subcellular location">
    <subcellularLocation>
        <location evidence="1 9">Cell membrane</location>
        <topology evidence="1 9">Multi-pass membrane protein</topology>
    </subcellularLocation>
</comment>
<dbReference type="PANTHER" id="PTHR30330">
    <property type="entry name" value="AGSS FAMILY TRANSPORTER, SODIUM-ALANINE"/>
    <property type="match status" value="1"/>
</dbReference>
<keyword evidence="4 9" id="KW-1003">Cell membrane</keyword>
<feature type="transmembrane region" description="Helical" evidence="9">
    <location>
        <begin position="18"/>
        <end position="37"/>
    </location>
</feature>
<dbReference type="PROSITE" id="PS00873">
    <property type="entry name" value="NA_ALANINE_SYMP"/>
    <property type="match status" value="1"/>
</dbReference>
<feature type="transmembrane region" description="Helical" evidence="9">
    <location>
        <begin position="190"/>
        <end position="210"/>
    </location>
</feature>
<dbReference type="RefSeq" id="WP_094378978.1">
    <property type="nucleotide sequence ID" value="NZ_NOKA02000061.1"/>
</dbReference>
<dbReference type="GO" id="GO:0005283">
    <property type="term" value="F:amino acid:sodium symporter activity"/>
    <property type="evidence" value="ECO:0007669"/>
    <property type="project" value="InterPro"/>
</dbReference>
<evidence type="ECO:0000313" key="10">
    <source>
        <dbReference type="EMBL" id="PXV91500.1"/>
    </source>
</evidence>
<dbReference type="PRINTS" id="PR00175">
    <property type="entry name" value="NAALASMPORT"/>
</dbReference>
<dbReference type="Proteomes" id="UP000247523">
    <property type="component" value="Unassembled WGS sequence"/>
</dbReference>
<comment type="similarity">
    <text evidence="2 9">Belongs to the alanine or glycine:cation symporter (AGCS) (TC 2.A.25) family.</text>
</comment>
<keyword evidence="6 9" id="KW-0769">Symport</keyword>
<evidence type="ECO:0000256" key="7">
    <source>
        <dbReference type="ARBA" id="ARBA00022989"/>
    </source>
</evidence>
<evidence type="ECO:0000256" key="1">
    <source>
        <dbReference type="ARBA" id="ARBA00004651"/>
    </source>
</evidence>
<evidence type="ECO:0000256" key="5">
    <source>
        <dbReference type="ARBA" id="ARBA00022692"/>
    </source>
</evidence>